<organism evidence="1 2">
    <name type="scientific">Rhabditophanes sp. KR3021</name>
    <dbReference type="NCBI Taxonomy" id="114890"/>
    <lineage>
        <taxon>Eukaryota</taxon>
        <taxon>Metazoa</taxon>
        <taxon>Ecdysozoa</taxon>
        <taxon>Nematoda</taxon>
        <taxon>Chromadorea</taxon>
        <taxon>Rhabditida</taxon>
        <taxon>Tylenchina</taxon>
        <taxon>Panagrolaimomorpha</taxon>
        <taxon>Strongyloidoidea</taxon>
        <taxon>Alloionematidae</taxon>
        <taxon>Rhabditophanes</taxon>
    </lineage>
</organism>
<protein>
    <submittedName>
        <fullName evidence="2">Peptidase A1 domain-containing protein</fullName>
    </submittedName>
</protein>
<evidence type="ECO:0000313" key="2">
    <source>
        <dbReference type="WBParaSite" id="RSKR_0000091300.1"/>
    </source>
</evidence>
<accession>A0AC35TI54</accession>
<sequence length="239" mass="24874">MVKANTLAFVGQGGKSLQIAKTVFGQTQQLSQDFANDPTDGILGLAFTSLAVDGVIPPVILAIQQGLLDAPLFTVFLEHEGTAQGVKGGVFTYGAVDTTNCGAVIAYQKLSSATYWQFKMDAITTAKGAGSNQAVDVISDTGTSLLGGPQAVTDSLAQALGGTYDQSQGLYQIDCAAKVADTILTIGGMPNSLFLPVFPFDFGGAGPSWILGDPFIRSYCNIYDIGNQRIGFAASKQVV</sequence>
<name>A0AC35TI54_9BILA</name>
<reference evidence="2" key="1">
    <citation type="submission" date="2016-11" db="UniProtKB">
        <authorList>
            <consortium name="WormBaseParasite"/>
        </authorList>
    </citation>
    <scope>IDENTIFICATION</scope>
    <source>
        <strain evidence="2">KR3021</strain>
    </source>
</reference>
<proteinExistence type="predicted"/>
<evidence type="ECO:0000313" key="1">
    <source>
        <dbReference type="Proteomes" id="UP000095286"/>
    </source>
</evidence>
<dbReference type="WBParaSite" id="RSKR_0000091300.1">
    <property type="protein sequence ID" value="RSKR_0000091300.1"/>
    <property type="gene ID" value="RSKR_0000091300"/>
</dbReference>
<dbReference type="Proteomes" id="UP000095286">
    <property type="component" value="Unplaced"/>
</dbReference>